<sequence>MARTAAVAVFLSLLAAAASSEIPSELVPPDHESLQHLTFLEVLHVEQGLAEPKASGLRMPSPPVPGLVNLAIQGPGLILQALMGGVELPGALDSKYEDGTALGSGTFGITFLATRKSDHQKVAVKVFKYGGVWASPGTCTKLECIAHLKMSASECLDTQRIHQADSLDQEASDHVVKCLFDGITPGLEGGTSQSQPYYIELSFAGRDDVDKWWGKRLTKSLADEAYVQDVKSVAKGVYLGLRFMGESKTAVHYVHADLKPQNMVVNEDTGQVVIVDMGTVLCDGDGQTCAKKTSGTTPIFRPPEVSHLSLFQPQVGWQKPVWSFDVHSAALSILGMATDGKSGLVMPGGETLSAVPVITYMLSNGVQNSMANWPTVRRVVECAEAEAQPNTQPYFNALLRCTNEESIVHYKKLFEERLAQVRDASGDARKAALASLVHCRTSKTSPAALYAMPALPETHVPKFFWTLVDDWMKTGFDEVLLKALSTEPKDRPKPSAILEAQWFAADAPQVSGTEVEFTCPDYPLAPARMQYMAGIIAGVLALVSCCVCCLGTCVTCCGHQIPAWKWATVWGGFMTMVSPFFARFLIENVFFWTWLLLMVPLGLAMMSLNWLAGDEDEKSKRKRLTIITLATAAGIGCSMTMEDPMKLAAKIPMVLTFGPVQVGAMIWMWALFANSLRCCVWAGAFGLVSAVSVMTGKARAQTDSTGSTVELGYV</sequence>
<feature type="transmembrane region" description="Helical" evidence="4">
    <location>
        <begin position="592"/>
        <end position="612"/>
    </location>
</feature>
<dbReference type="InterPro" id="IPR008271">
    <property type="entry name" value="Ser/Thr_kinase_AS"/>
</dbReference>
<dbReference type="GO" id="GO:0044773">
    <property type="term" value="P:mitotic DNA damage checkpoint signaling"/>
    <property type="evidence" value="ECO:0007669"/>
    <property type="project" value="TreeGrafter"/>
</dbReference>
<dbReference type="AlphaFoldDB" id="A0A812JQV6"/>
<evidence type="ECO:0000256" key="3">
    <source>
        <dbReference type="PROSITE-ProRule" id="PRU10141"/>
    </source>
</evidence>
<evidence type="ECO:0000256" key="5">
    <source>
        <dbReference type="SAM" id="SignalP"/>
    </source>
</evidence>
<keyword evidence="2 3" id="KW-0067">ATP-binding</keyword>
<gene>
    <name evidence="7" type="primary">SAMS2</name>
    <name evidence="7" type="ORF">SNAT2548_LOCUS7476</name>
</gene>
<feature type="binding site" evidence="3">
    <location>
        <position position="125"/>
    </location>
    <ligand>
        <name>ATP</name>
        <dbReference type="ChEBI" id="CHEBI:30616"/>
    </ligand>
</feature>
<protein>
    <submittedName>
        <fullName evidence="7">SAMS2 protein</fullName>
    </submittedName>
</protein>
<dbReference type="EMBL" id="CAJNDS010000523">
    <property type="protein sequence ID" value="CAE7214725.1"/>
    <property type="molecule type" value="Genomic_DNA"/>
</dbReference>
<keyword evidence="1 3" id="KW-0547">Nucleotide-binding</keyword>
<keyword evidence="8" id="KW-1185">Reference proteome</keyword>
<dbReference type="InterPro" id="IPR011009">
    <property type="entry name" value="Kinase-like_dom_sf"/>
</dbReference>
<organism evidence="7 8">
    <name type="scientific">Symbiodinium natans</name>
    <dbReference type="NCBI Taxonomy" id="878477"/>
    <lineage>
        <taxon>Eukaryota</taxon>
        <taxon>Sar</taxon>
        <taxon>Alveolata</taxon>
        <taxon>Dinophyceae</taxon>
        <taxon>Suessiales</taxon>
        <taxon>Symbiodiniaceae</taxon>
        <taxon>Symbiodinium</taxon>
    </lineage>
</organism>
<feature type="transmembrane region" description="Helical" evidence="4">
    <location>
        <begin position="566"/>
        <end position="586"/>
    </location>
</feature>
<dbReference type="GO" id="GO:0005737">
    <property type="term" value="C:cytoplasm"/>
    <property type="evidence" value="ECO:0007669"/>
    <property type="project" value="TreeGrafter"/>
</dbReference>
<reference evidence="7" key="1">
    <citation type="submission" date="2021-02" db="EMBL/GenBank/DDBJ databases">
        <authorList>
            <person name="Dougan E. K."/>
            <person name="Rhodes N."/>
            <person name="Thang M."/>
            <person name="Chan C."/>
        </authorList>
    </citation>
    <scope>NUCLEOTIDE SEQUENCE</scope>
</reference>
<name>A0A812JQV6_9DINO</name>
<evidence type="ECO:0000313" key="7">
    <source>
        <dbReference type="EMBL" id="CAE7214725.1"/>
    </source>
</evidence>
<dbReference type="GO" id="GO:0005524">
    <property type="term" value="F:ATP binding"/>
    <property type="evidence" value="ECO:0007669"/>
    <property type="project" value="UniProtKB-UniRule"/>
</dbReference>
<dbReference type="InterPro" id="IPR017441">
    <property type="entry name" value="Protein_kinase_ATP_BS"/>
</dbReference>
<feature type="domain" description="Protein kinase" evidence="6">
    <location>
        <begin position="96"/>
        <end position="503"/>
    </location>
</feature>
<dbReference type="PROSITE" id="PS50011">
    <property type="entry name" value="PROTEIN_KINASE_DOM"/>
    <property type="match status" value="1"/>
</dbReference>
<dbReference type="SUPFAM" id="SSF56112">
    <property type="entry name" value="Protein kinase-like (PK-like)"/>
    <property type="match status" value="1"/>
</dbReference>
<dbReference type="Gene3D" id="1.10.510.10">
    <property type="entry name" value="Transferase(Phosphotransferase) domain 1"/>
    <property type="match status" value="1"/>
</dbReference>
<accession>A0A812JQV6</accession>
<evidence type="ECO:0000256" key="1">
    <source>
        <dbReference type="ARBA" id="ARBA00022741"/>
    </source>
</evidence>
<dbReference type="PANTHER" id="PTHR44167:SF24">
    <property type="entry name" value="SERINE_THREONINE-PROTEIN KINASE CHK2"/>
    <property type="match status" value="1"/>
</dbReference>
<dbReference type="PROSITE" id="PS00108">
    <property type="entry name" value="PROTEIN_KINASE_ST"/>
    <property type="match status" value="1"/>
</dbReference>
<keyword evidence="5" id="KW-0732">Signal</keyword>
<keyword evidence="4" id="KW-0472">Membrane</keyword>
<feature type="transmembrane region" description="Helical" evidence="4">
    <location>
        <begin position="653"/>
        <end position="672"/>
    </location>
</feature>
<dbReference type="PROSITE" id="PS00107">
    <property type="entry name" value="PROTEIN_KINASE_ATP"/>
    <property type="match status" value="1"/>
</dbReference>
<evidence type="ECO:0000256" key="4">
    <source>
        <dbReference type="SAM" id="Phobius"/>
    </source>
</evidence>
<proteinExistence type="predicted"/>
<feature type="chain" id="PRO_5032669110" evidence="5">
    <location>
        <begin position="21"/>
        <end position="714"/>
    </location>
</feature>
<dbReference type="PANTHER" id="PTHR44167">
    <property type="entry name" value="OVARIAN-SPECIFIC SERINE/THREONINE-PROTEIN KINASE LOK-RELATED"/>
    <property type="match status" value="1"/>
</dbReference>
<keyword evidence="4" id="KW-1133">Transmembrane helix</keyword>
<dbReference type="Pfam" id="PF00069">
    <property type="entry name" value="Pkinase"/>
    <property type="match status" value="1"/>
</dbReference>
<feature type="signal peptide" evidence="5">
    <location>
        <begin position="1"/>
        <end position="20"/>
    </location>
</feature>
<feature type="transmembrane region" description="Helical" evidence="4">
    <location>
        <begin position="531"/>
        <end position="554"/>
    </location>
</feature>
<dbReference type="GO" id="GO:0005634">
    <property type="term" value="C:nucleus"/>
    <property type="evidence" value="ECO:0007669"/>
    <property type="project" value="TreeGrafter"/>
</dbReference>
<evidence type="ECO:0000313" key="8">
    <source>
        <dbReference type="Proteomes" id="UP000604046"/>
    </source>
</evidence>
<dbReference type="SMART" id="SM00220">
    <property type="entry name" value="S_TKc"/>
    <property type="match status" value="1"/>
</dbReference>
<dbReference type="OrthoDB" id="448592at2759"/>
<evidence type="ECO:0000259" key="6">
    <source>
        <dbReference type="PROSITE" id="PS50011"/>
    </source>
</evidence>
<evidence type="ECO:0000256" key="2">
    <source>
        <dbReference type="ARBA" id="ARBA00022840"/>
    </source>
</evidence>
<comment type="caution">
    <text evidence="7">The sequence shown here is derived from an EMBL/GenBank/DDBJ whole genome shotgun (WGS) entry which is preliminary data.</text>
</comment>
<dbReference type="InterPro" id="IPR000719">
    <property type="entry name" value="Prot_kinase_dom"/>
</dbReference>
<dbReference type="Proteomes" id="UP000604046">
    <property type="component" value="Unassembled WGS sequence"/>
</dbReference>
<dbReference type="GO" id="GO:0004674">
    <property type="term" value="F:protein serine/threonine kinase activity"/>
    <property type="evidence" value="ECO:0007669"/>
    <property type="project" value="TreeGrafter"/>
</dbReference>
<dbReference type="Gene3D" id="3.30.200.20">
    <property type="entry name" value="Phosphorylase Kinase, domain 1"/>
    <property type="match status" value="1"/>
</dbReference>
<feature type="transmembrane region" description="Helical" evidence="4">
    <location>
        <begin position="624"/>
        <end position="641"/>
    </location>
</feature>
<keyword evidence="4" id="KW-0812">Transmembrane</keyword>